<keyword evidence="2" id="KW-1185">Reference proteome</keyword>
<proteinExistence type="predicted"/>
<dbReference type="EMBL" id="SPQZ01000009">
    <property type="protein sequence ID" value="TFV94853.1"/>
    <property type="molecule type" value="Genomic_DNA"/>
</dbReference>
<dbReference type="AlphaFoldDB" id="A0A4Y9QUF2"/>
<dbReference type="Proteomes" id="UP000298127">
    <property type="component" value="Unassembled WGS sequence"/>
</dbReference>
<dbReference type="RefSeq" id="WP_135121663.1">
    <property type="nucleotide sequence ID" value="NZ_SPQZ01000009.1"/>
</dbReference>
<protein>
    <submittedName>
        <fullName evidence="1">Uncharacterized protein</fullName>
    </submittedName>
</protein>
<gene>
    <name evidence="1" type="ORF">E4M00_16995</name>
</gene>
<reference evidence="1 2" key="1">
    <citation type="journal article" date="2018" name="J. Microbiol.">
        <title>Leifsonia flava sp. nov., a novel actinobacterium isolated from the rhizosphere of Aquilegia viridiflora.</title>
        <authorList>
            <person name="Cai Y."/>
            <person name="Tao W.Z."/>
            <person name="Ma Y.J."/>
            <person name="Cheng J."/>
            <person name="Zhang M.Y."/>
            <person name="Zhang Y.X."/>
        </authorList>
    </citation>
    <scope>NUCLEOTIDE SEQUENCE [LARGE SCALE GENOMIC DNA]</scope>
    <source>
        <strain evidence="1 2">SYP-B2174</strain>
    </source>
</reference>
<organism evidence="1 2">
    <name type="scientific">Orlajensenia leifsoniae</name>
    <dbReference type="NCBI Taxonomy" id="2561933"/>
    <lineage>
        <taxon>Bacteria</taxon>
        <taxon>Bacillati</taxon>
        <taxon>Actinomycetota</taxon>
        <taxon>Actinomycetes</taxon>
        <taxon>Micrococcales</taxon>
        <taxon>Microbacteriaceae</taxon>
        <taxon>Orlajensenia</taxon>
    </lineage>
</organism>
<sequence>MSSRRVTARDRHPSTSGFAFEPRALCAMPKVFGRSSAHFSPADGVDSTDPRLRAAQLQHLIANAVREEILALGQNTDQYLGAIDDPLPGLSYDRVIRLLRGKTQMQLADLVFWADRFESIRNVILRELNT</sequence>
<comment type="caution">
    <text evidence="1">The sequence shown here is derived from an EMBL/GenBank/DDBJ whole genome shotgun (WGS) entry which is preliminary data.</text>
</comment>
<name>A0A4Y9QUF2_9MICO</name>
<evidence type="ECO:0000313" key="2">
    <source>
        <dbReference type="Proteomes" id="UP000298127"/>
    </source>
</evidence>
<evidence type="ECO:0000313" key="1">
    <source>
        <dbReference type="EMBL" id="TFV94853.1"/>
    </source>
</evidence>
<accession>A0A4Y9QUF2</accession>